<feature type="domain" description="DUF4604" evidence="2">
    <location>
        <begin position="5"/>
        <end position="87"/>
    </location>
</feature>
<dbReference type="AlphaFoldDB" id="A0A8S1ANB2"/>
<name>A0A8S1ANB2_ARCPL</name>
<evidence type="ECO:0000313" key="3">
    <source>
        <dbReference type="EMBL" id="CAB3247737.1"/>
    </source>
</evidence>
<proteinExistence type="predicted"/>
<feature type="compositionally biased region" description="Basic and acidic residues" evidence="1">
    <location>
        <begin position="101"/>
        <end position="120"/>
    </location>
</feature>
<dbReference type="InterPro" id="IPR027911">
    <property type="entry name" value="DUF4604"/>
</dbReference>
<evidence type="ECO:0000259" key="2">
    <source>
        <dbReference type="Pfam" id="PF15377"/>
    </source>
</evidence>
<sequence length="138" mass="16084">MNRKRNVNYIKPEDPEFLKVLKKQAGYDVKNHKFDDLMNAKEDFVDDDDSEQPQVVVLKEGDLTAEQADIERKKIEKSEAETKADLDQRVIFKPKEKLLEPTSKRKRIDKSAKESNEKKNRQLLSFQDDDGDDVSNET</sequence>
<dbReference type="Proteomes" id="UP000494256">
    <property type="component" value="Unassembled WGS sequence"/>
</dbReference>
<feature type="compositionally biased region" description="Acidic residues" evidence="1">
    <location>
        <begin position="127"/>
        <end position="138"/>
    </location>
</feature>
<gene>
    <name evidence="3" type="ORF">APLA_LOCUS12095</name>
</gene>
<evidence type="ECO:0000256" key="1">
    <source>
        <dbReference type="SAM" id="MobiDB-lite"/>
    </source>
</evidence>
<feature type="region of interest" description="Disordered" evidence="1">
    <location>
        <begin position="101"/>
        <end position="138"/>
    </location>
</feature>
<protein>
    <recommendedName>
        <fullName evidence="2">DUF4604 domain-containing protein</fullName>
    </recommendedName>
</protein>
<organism evidence="3 4">
    <name type="scientific">Arctia plantaginis</name>
    <name type="common">Wood tiger moth</name>
    <name type="synonym">Phalaena plantaginis</name>
    <dbReference type="NCBI Taxonomy" id="874455"/>
    <lineage>
        <taxon>Eukaryota</taxon>
        <taxon>Metazoa</taxon>
        <taxon>Ecdysozoa</taxon>
        <taxon>Arthropoda</taxon>
        <taxon>Hexapoda</taxon>
        <taxon>Insecta</taxon>
        <taxon>Pterygota</taxon>
        <taxon>Neoptera</taxon>
        <taxon>Endopterygota</taxon>
        <taxon>Lepidoptera</taxon>
        <taxon>Glossata</taxon>
        <taxon>Ditrysia</taxon>
        <taxon>Noctuoidea</taxon>
        <taxon>Erebidae</taxon>
        <taxon>Arctiinae</taxon>
        <taxon>Arctia</taxon>
    </lineage>
</organism>
<accession>A0A8S1ANB2</accession>
<reference evidence="3 4" key="1">
    <citation type="submission" date="2020-04" db="EMBL/GenBank/DDBJ databases">
        <authorList>
            <person name="Wallbank WR R."/>
            <person name="Pardo Diaz C."/>
            <person name="Kozak K."/>
            <person name="Martin S."/>
            <person name="Jiggins C."/>
            <person name="Moest M."/>
            <person name="Warren A I."/>
            <person name="Byers J.R.P. K."/>
            <person name="Montejo-Kovacevich G."/>
            <person name="Yen C E."/>
        </authorList>
    </citation>
    <scope>NUCLEOTIDE SEQUENCE [LARGE SCALE GENOMIC DNA]</scope>
</reference>
<comment type="caution">
    <text evidence="3">The sequence shown here is derived from an EMBL/GenBank/DDBJ whole genome shotgun (WGS) entry which is preliminary data.</text>
</comment>
<dbReference type="EMBL" id="CADEBD010000337">
    <property type="protein sequence ID" value="CAB3247737.1"/>
    <property type="molecule type" value="Genomic_DNA"/>
</dbReference>
<dbReference type="Pfam" id="PF15377">
    <property type="entry name" value="DUF4604"/>
    <property type="match status" value="1"/>
</dbReference>
<dbReference type="PANTHER" id="PTHR31195:SF2">
    <property type="entry name" value="GEO02494P1"/>
    <property type="match status" value="1"/>
</dbReference>
<evidence type="ECO:0000313" key="4">
    <source>
        <dbReference type="Proteomes" id="UP000494256"/>
    </source>
</evidence>
<dbReference type="OrthoDB" id="6581217at2759"/>
<dbReference type="InterPro" id="IPR040219">
    <property type="entry name" value="KIAA1143-like"/>
</dbReference>
<dbReference type="PANTHER" id="PTHR31195">
    <property type="entry name" value="GEO02494P1"/>
    <property type="match status" value="1"/>
</dbReference>